<evidence type="ECO:0000256" key="1">
    <source>
        <dbReference type="ARBA" id="ARBA00007031"/>
    </source>
</evidence>
<dbReference type="GO" id="GO:0006355">
    <property type="term" value="P:regulation of DNA-templated transcription"/>
    <property type="evidence" value="ECO:0007669"/>
    <property type="project" value="InterPro"/>
</dbReference>
<dbReference type="GO" id="GO:0008270">
    <property type="term" value="F:zinc ion binding"/>
    <property type="evidence" value="ECO:0007669"/>
    <property type="project" value="InterPro"/>
</dbReference>
<gene>
    <name evidence="3" type="primary">mucR</name>
    <name evidence="3" type="ORF">BHE75_03643</name>
</gene>
<dbReference type="OrthoDB" id="9809693at2"/>
<dbReference type="RefSeq" id="WP_084653291.1">
    <property type="nucleotide sequence ID" value="NZ_MIPT01000001.1"/>
</dbReference>
<feature type="compositionally biased region" description="Pro residues" evidence="2">
    <location>
        <begin position="64"/>
        <end position="78"/>
    </location>
</feature>
<dbReference type="EMBL" id="MIPT01000001">
    <property type="protein sequence ID" value="OHT21632.1"/>
    <property type="molecule type" value="Genomic_DNA"/>
</dbReference>
<protein>
    <submittedName>
        <fullName evidence="3">Transcriptional regulatory protein MucR</fullName>
    </submittedName>
</protein>
<sequence length="260" mass="26605">MAETEEAGVMSLTVTLLSAYFANNTVPSGELPALVEGTRRALLGGTPVAVSAPEVEEGAVEAPAPAPEPAPAPAPAPEFKPAVTVEESLVSPDQILSLIDGKPYKSLKRHLSTHGLTPAEYRARYSLSADYPMVAPGYSAARREVAIRLGLGGKRKSVSPPPALEPEAAPARVAEASAVPAVVEVAPAKAAPVRRARTKAAPTEPATVAPKKVKRKAGERETKSVAAKTAPKPKRSRTSKAGSAVATPPDAASVEAPAAG</sequence>
<comment type="caution">
    <text evidence="3">The sequence shown here is derived from an EMBL/GenBank/DDBJ whole genome shotgun (WGS) entry which is preliminary data.</text>
</comment>
<evidence type="ECO:0000313" key="4">
    <source>
        <dbReference type="Proteomes" id="UP000179467"/>
    </source>
</evidence>
<comment type="similarity">
    <text evidence="1">Belongs to the ros/MucR family.</text>
</comment>
<evidence type="ECO:0000256" key="2">
    <source>
        <dbReference type="SAM" id="MobiDB-lite"/>
    </source>
</evidence>
<dbReference type="Gene3D" id="1.10.10.1550">
    <property type="entry name" value="ROS/MUCR transcriptional regulator protein"/>
    <property type="match status" value="1"/>
</dbReference>
<keyword evidence="4" id="KW-1185">Reference proteome</keyword>
<dbReference type="InterPro" id="IPR041920">
    <property type="entry name" value="ROS/MUCR_sf"/>
</dbReference>
<name>A0A1S1HIG0_9SPHN</name>
<dbReference type="Pfam" id="PF05443">
    <property type="entry name" value="ROS_MUCR"/>
    <property type="match status" value="1"/>
</dbReference>
<dbReference type="AlphaFoldDB" id="A0A1S1HIG0"/>
<dbReference type="InterPro" id="IPR008807">
    <property type="entry name" value="ROS_MUCR"/>
</dbReference>
<feature type="region of interest" description="Disordered" evidence="2">
    <location>
        <begin position="54"/>
        <end position="78"/>
    </location>
</feature>
<dbReference type="Proteomes" id="UP000179467">
    <property type="component" value="Unassembled WGS sequence"/>
</dbReference>
<proteinExistence type="inferred from homology"/>
<evidence type="ECO:0000313" key="3">
    <source>
        <dbReference type="EMBL" id="OHT21632.1"/>
    </source>
</evidence>
<organism evidence="3 4">
    <name type="scientific">Edaphosphingomonas haloaromaticamans</name>
    <dbReference type="NCBI Taxonomy" id="653954"/>
    <lineage>
        <taxon>Bacteria</taxon>
        <taxon>Pseudomonadati</taxon>
        <taxon>Pseudomonadota</taxon>
        <taxon>Alphaproteobacteria</taxon>
        <taxon>Sphingomonadales</taxon>
        <taxon>Rhizorhabdaceae</taxon>
        <taxon>Edaphosphingomonas</taxon>
    </lineage>
</organism>
<dbReference type="GO" id="GO:0003677">
    <property type="term" value="F:DNA binding"/>
    <property type="evidence" value="ECO:0007669"/>
    <property type="project" value="InterPro"/>
</dbReference>
<feature type="region of interest" description="Disordered" evidence="2">
    <location>
        <begin position="190"/>
        <end position="260"/>
    </location>
</feature>
<reference evidence="3 4" key="1">
    <citation type="submission" date="2016-09" db="EMBL/GenBank/DDBJ databases">
        <title>Metabolic pathway, cell adaptation mechanisms and a novel monoxygenase revealed through proteogenomic-transcription analysis of a Sphingomonas haloaromaticamans strain degrading the fungicide ortho-phenylphenol.</title>
        <authorList>
            <person name="Perruchon C."/>
            <person name="Papadopoulou E.S."/>
            <person name="Rousidou C."/>
            <person name="Vasileiadis S."/>
            <person name="Tanou G."/>
            <person name="Amoutzias G."/>
            <person name="Molassiotis A."/>
            <person name="Karpouzas D.G."/>
        </authorList>
    </citation>
    <scope>NUCLEOTIDE SEQUENCE [LARGE SCALE GENOMIC DNA]</scope>
    <source>
        <strain evidence="3 4">P3</strain>
    </source>
</reference>
<accession>A0A1S1HIG0</accession>